<evidence type="ECO:0000313" key="2">
    <source>
        <dbReference type="Proteomes" id="UP000789901"/>
    </source>
</evidence>
<proteinExistence type="predicted"/>
<reference evidence="1 2" key="1">
    <citation type="submission" date="2021-06" db="EMBL/GenBank/DDBJ databases">
        <authorList>
            <person name="Kallberg Y."/>
            <person name="Tangrot J."/>
            <person name="Rosling A."/>
        </authorList>
    </citation>
    <scope>NUCLEOTIDE SEQUENCE [LARGE SCALE GENOMIC DNA]</scope>
    <source>
        <strain evidence="1 2">120-4 pot B 10/14</strain>
    </source>
</reference>
<feature type="non-terminal residue" evidence="1">
    <location>
        <position position="1"/>
    </location>
</feature>
<sequence length="101" mass="12323">IGYYALGNKTILKERKQILIPSFKDKIKHLNLLDKIYNEIQYKEIEKKILHEKDINTLIKNEKYNTKIESINYKIITFIKEKLQNLQKKRYDILKHNKNEF</sequence>
<keyword evidence="2" id="KW-1185">Reference proteome</keyword>
<accession>A0ABN7XDU4</accession>
<protein>
    <submittedName>
        <fullName evidence="1">13163_t:CDS:1</fullName>
    </submittedName>
</protein>
<dbReference type="EMBL" id="CAJVQB010123697">
    <property type="protein sequence ID" value="CAG8853399.1"/>
    <property type="molecule type" value="Genomic_DNA"/>
</dbReference>
<gene>
    <name evidence="1" type="ORF">GMARGA_LOCUS42220</name>
</gene>
<dbReference type="Proteomes" id="UP000789901">
    <property type="component" value="Unassembled WGS sequence"/>
</dbReference>
<name>A0ABN7XDU4_GIGMA</name>
<organism evidence="1 2">
    <name type="scientific">Gigaspora margarita</name>
    <dbReference type="NCBI Taxonomy" id="4874"/>
    <lineage>
        <taxon>Eukaryota</taxon>
        <taxon>Fungi</taxon>
        <taxon>Fungi incertae sedis</taxon>
        <taxon>Mucoromycota</taxon>
        <taxon>Glomeromycotina</taxon>
        <taxon>Glomeromycetes</taxon>
        <taxon>Diversisporales</taxon>
        <taxon>Gigasporaceae</taxon>
        <taxon>Gigaspora</taxon>
    </lineage>
</organism>
<evidence type="ECO:0000313" key="1">
    <source>
        <dbReference type="EMBL" id="CAG8853399.1"/>
    </source>
</evidence>
<comment type="caution">
    <text evidence="1">The sequence shown here is derived from an EMBL/GenBank/DDBJ whole genome shotgun (WGS) entry which is preliminary data.</text>
</comment>